<dbReference type="InterPro" id="IPR027546">
    <property type="entry name" value="Sirtuin_class_III"/>
</dbReference>
<dbReference type="InterPro" id="IPR050134">
    <property type="entry name" value="NAD-dep_sirtuin_deacylases"/>
</dbReference>
<feature type="binding site" evidence="3">
    <location>
        <position position="54"/>
    </location>
    <ligand>
        <name>substrate</name>
    </ligand>
</feature>
<dbReference type="GO" id="GO:0036055">
    <property type="term" value="F:protein-succinyllysine desuccinylase activity"/>
    <property type="evidence" value="ECO:0007669"/>
    <property type="project" value="UniProtKB-UniRule"/>
</dbReference>
<comment type="catalytic activity">
    <reaction evidence="3">
        <text>N(6)-acetyl-L-lysyl-[protein] + NAD(+) + H2O = 2''-O-acetyl-ADP-D-ribose + nicotinamide + L-lysyl-[protein]</text>
        <dbReference type="Rhea" id="RHEA:43636"/>
        <dbReference type="Rhea" id="RHEA-COMP:9752"/>
        <dbReference type="Rhea" id="RHEA-COMP:10731"/>
        <dbReference type="ChEBI" id="CHEBI:15377"/>
        <dbReference type="ChEBI" id="CHEBI:17154"/>
        <dbReference type="ChEBI" id="CHEBI:29969"/>
        <dbReference type="ChEBI" id="CHEBI:57540"/>
        <dbReference type="ChEBI" id="CHEBI:61930"/>
        <dbReference type="ChEBI" id="CHEBI:83767"/>
        <dbReference type="EC" id="2.3.1.286"/>
    </reaction>
</comment>
<dbReference type="InterPro" id="IPR026590">
    <property type="entry name" value="Ssirtuin_cat_dom"/>
</dbReference>
<protein>
    <recommendedName>
        <fullName evidence="3">NAD-dependent protein deacylase</fullName>
        <ecNumber evidence="3">2.3.1.286</ecNumber>
    </recommendedName>
    <alternativeName>
        <fullName evidence="3">Regulatory protein SIR2 homolog</fullName>
    </alternativeName>
</protein>
<feature type="binding site" evidence="3 4">
    <location>
        <position position="135"/>
    </location>
    <ligand>
        <name>Zn(2+)</name>
        <dbReference type="ChEBI" id="CHEBI:29105"/>
    </ligand>
</feature>
<dbReference type="STRING" id="398580.Dshi_2612"/>
<dbReference type="InterPro" id="IPR026591">
    <property type="entry name" value="Sirtuin_cat_small_dom_sf"/>
</dbReference>
<evidence type="ECO:0000259" key="5">
    <source>
        <dbReference type="PROSITE" id="PS50305"/>
    </source>
</evidence>
<evidence type="ECO:0000256" key="2">
    <source>
        <dbReference type="ARBA" id="ARBA00023027"/>
    </source>
</evidence>
<dbReference type="GO" id="GO:0070403">
    <property type="term" value="F:NAD+ binding"/>
    <property type="evidence" value="ECO:0007669"/>
    <property type="project" value="UniProtKB-UniRule"/>
</dbReference>
<dbReference type="OrthoDB" id="9800582at2"/>
<sequence length="228" mass="24187">MPKRIVILSGAGLSAESGLGTFRDKDGLWTKYDLAEVATPEGFAANPALVHGFYNARRANCLDARPNAAHAALAALQRQAEVTLVTQNVDDLLERAGARDVIHMHGQLNRALCAACGHRWDAPREMAPDDPCPACARPATRPDIVWFGEIPYHMAMIEAALAAAELFVSIGTSGEVYPAAGFVQEARAAGIPTLELNLEPSSGSALFTDARYGPATEIVPAWVAELGA</sequence>
<comment type="similarity">
    <text evidence="3">Belongs to the sirtuin family. Class III subfamily.</text>
</comment>
<comment type="domain">
    <text evidence="3">2 residues (Tyr-54 and Arg-57) present in a large hydrophobic pocket are probably involved in substrate specificity. They are important for desuccinylation activity, but dispensable for deacetylation activity.</text>
</comment>
<comment type="subcellular location">
    <subcellularLocation>
        <location evidence="3">Cytoplasm</location>
    </subcellularLocation>
</comment>
<feature type="binding site" evidence="3">
    <location>
        <begin position="10"/>
        <end position="29"/>
    </location>
    <ligand>
        <name>NAD(+)</name>
        <dbReference type="ChEBI" id="CHEBI:57540"/>
    </ligand>
</feature>
<evidence type="ECO:0000313" key="7">
    <source>
        <dbReference type="Proteomes" id="UP000006833"/>
    </source>
</evidence>
<dbReference type="PANTHER" id="PTHR11085:SF4">
    <property type="entry name" value="NAD-DEPENDENT PROTEIN DEACYLASE"/>
    <property type="match status" value="1"/>
</dbReference>
<feature type="binding site" evidence="3">
    <location>
        <begin position="171"/>
        <end position="173"/>
    </location>
    <ligand>
        <name>NAD(+)</name>
        <dbReference type="ChEBI" id="CHEBI:57540"/>
    </ligand>
</feature>
<dbReference type="Proteomes" id="UP000006833">
    <property type="component" value="Chromosome"/>
</dbReference>
<evidence type="ECO:0000256" key="3">
    <source>
        <dbReference type="HAMAP-Rule" id="MF_01121"/>
    </source>
</evidence>
<evidence type="ECO:0000313" key="6">
    <source>
        <dbReference type="EMBL" id="ABV94345.1"/>
    </source>
</evidence>
<feature type="domain" description="Deacetylase sirtuin-type" evidence="5">
    <location>
        <begin position="1"/>
        <end position="228"/>
    </location>
</feature>
<comment type="catalytic activity">
    <reaction evidence="3">
        <text>N(6)-succinyl-L-lysyl-[protein] + NAD(+) + H2O = 2''-O-succinyl-ADP-D-ribose + nicotinamide + L-lysyl-[protein]</text>
        <dbReference type="Rhea" id="RHEA:47668"/>
        <dbReference type="Rhea" id="RHEA-COMP:9752"/>
        <dbReference type="Rhea" id="RHEA-COMP:11877"/>
        <dbReference type="ChEBI" id="CHEBI:15377"/>
        <dbReference type="ChEBI" id="CHEBI:17154"/>
        <dbReference type="ChEBI" id="CHEBI:29969"/>
        <dbReference type="ChEBI" id="CHEBI:57540"/>
        <dbReference type="ChEBI" id="CHEBI:87830"/>
        <dbReference type="ChEBI" id="CHEBI:87832"/>
    </reaction>
</comment>
<keyword evidence="3 4" id="KW-0862">Zinc</keyword>
<dbReference type="EC" id="2.3.1.286" evidence="3"/>
<dbReference type="RefSeq" id="WP_012179273.1">
    <property type="nucleotide sequence ID" value="NC_009952.1"/>
</dbReference>
<feature type="binding site" evidence="3 4">
    <location>
        <position position="116"/>
    </location>
    <ligand>
        <name>Zn(2+)</name>
        <dbReference type="ChEBI" id="CHEBI:29105"/>
    </ligand>
</feature>
<name>A8LI11_DINSH</name>
<dbReference type="InterPro" id="IPR029035">
    <property type="entry name" value="DHS-like_NAD/FAD-binding_dom"/>
</dbReference>
<dbReference type="InterPro" id="IPR003000">
    <property type="entry name" value="Sirtuin"/>
</dbReference>
<gene>
    <name evidence="6" type="primary">npdA</name>
    <name evidence="3" type="synonym">cobB</name>
    <name evidence="6" type="ordered locus">Dshi_2612</name>
</gene>
<dbReference type="GO" id="GO:0008270">
    <property type="term" value="F:zinc ion binding"/>
    <property type="evidence" value="ECO:0007669"/>
    <property type="project" value="UniProtKB-UniRule"/>
</dbReference>
<accession>A8LI11</accession>
<dbReference type="GO" id="GO:0005737">
    <property type="term" value="C:cytoplasm"/>
    <property type="evidence" value="ECO:0007669"/>
    <property type="project" value="UniProtKB-SubCell"/>
</dbReference>
<dbReference type="Gene3D" id="3.40.50.1220">
    <property type="entry name" value="TPP-binding domain"/>
    <property type="match status" value="1"/>
</dbReference>
<keyword evidence="1" id="KW-0808">Transferase</keyword>
<keyword evidence="6" id="KW-0378">Hydrolase</keyword>
<keyword evidence="7" id="KW-1185">Reference proteome</keyword>
<comment type="cofactor">
    <cofactor evidence="3">
        <name>Zn(2+)</name>
        <dbReference type="ChEBI" id="CHEBI:29105"/>
    </cofactor>
    <text evidence="3">Binds 1 zinc ion per subunit.</text>
</comment>
<dbReference type="SUPFAM" id="SSF52467">
    <property type="entry name" value="DHS-like NAD/FAD-binding domain"/>
    <property type="match status" value="1"/>
</dbReference>
<dbReference type="Gene3D" id="3.30.1600.10">
    <property type="entry name" value="SIR2/SIRT2 'Small Domain"/>
    <property type="match status" value="1"/>
</dbReference>
<dbReference type="GO" id="GO:0017136">
    <property type="term" value="F:histone deacetylase activity, NAD-dependent"/>
    <property type="evidence" value="ECO:0007669"/>
    <property type="project" value="TreeGrafter"/>
</dbReference>
<dbReference type="EMBL" id="CP000830">
    <property type="protein sequence ID" value="ABV94345.1"/>
    <property type="molecule type" value="Genomic_DNA"/>
</dbReference>
<dbReference type="AlphaFoldDB" id="A8LI11"/>
<dbReference type="PROSITE" id="PS50305">
    <property type="entry name" value="SIRTUIN"/>
    <property type="match status" value="1"/>
</dbReference>
<keyword evidence="2 3" id="KW-0520">NAD</keyword>
<reference evidence="7" key="1">
    <citation type="journal article" date="2010" name="ISME J.">
        <title>The complete genome sequence of the algal symbiont Dinoroseobacter shibae: a hitchhiker's guide to life in the sea.</title>
        <authorList>
            <person name="Wagner-Dobler I."/>
            <person name="Ballhausen B."/>
            <person name="Berger M."/>
            <person name="Brinkhoff T."/>
            <person name="Buchholz I."/>
            <person name="Bunk B."/>
            <person name="Cypionka H."/>
            <person name="Daniel R."/>
            <person name="Drepper T."/>
            <person name="Gerdts G."/>
            <person name="Hahnke S."/>
            <person name="Han C."/>
            <person name="Jahn D."/>
            <person name="Kalhoefer D."/>
            <person name="Kiss H."/>
            <person name="Klenk H.P."/>
            <person name="Kyrpides N."/>
            <person name="Liebl W."/>
            <person name="Liesegang H."/>
            <person name="Meincke L."/>
            <person name="Pati A."/>
            <person name="Petersen J."/>
            <person name="Piekarski T."/>
            <person name="Pommerenke C."/>
            <person name="Pradella S."/>
            <person name="Pukall R."/>
            <person name="Rabus R."/>
            <person name="Stackebrandt E."/>
            <person name="Thole S."/>
            <person name="Thompson L."/>
            <person name="Tielen P."/>
            <person name="Tomasch J."/>
            <person name="von Jan M."/>
            <person name="Wanphrut N."/>
            <person name="Wichels A."/>
            <person name="Zech H."/>
            <person name="Simon M."/>
        </authorList>
    </citation>
    <scope>NUCLEOTIDE SEQUENCE [LARGE SCALE GENOMIC DNA]</scope>
    <source>
        <strain evidence="7">DSM 16493 / NCIMB 14021 / DFL 12</strain>
    </source>
</reference>
<feature type="binding site" evidence="3">
    <location>
        <position position="215"/>
    </location>
    <ligand>
        <name>NAD(+)</name>
        <dbReference type="ChEBI" id="CHEBI:57540"/>
    </ligand>
</feature>
<feature type="binding site" evidence="3">
    <location>
        <begin position="197"/>
        <end position="199"/>
    </location>
    <ligand>
        <name>NAD(+)</name>
        <dbReference type="ChEBI" id="CHEBI:57540"/>
    </ligand>
</feature>
<organism evidence="6 7">
    <name type="scientific">Dinoroseobacter shibae (strain DSM 16493 / NCIMB 14021 / DFL 12)</name>
    <dbReference type="NCBI Taxonomy" id="398580"/>
    <lineage>
        <taxon>Bacteria</taxon>
        <taxon>Pseudomonadati</taxon>
        <taxon>Pseudomonadota</taxon>
        <taxon>Alphaproteobacteria</taxon>
        <taxon>Rhodobacterales</taxon>
        <taxon>Roseobacteraceae</taxon>
        <taxon>Dinoroseobacter</taxon>
    </lineage>
</organism>
<keyword evidence="3" id="KW-0963">Cytoplasm</keyword>
<feature type="binding site" evidence="3 4">
    <location>
        <position position="113"/>
    </location>
    <ligand>
        <name>Zn(2+)</name>
        <dbReference type="ChEBI" id="CHEBI:29105"/>
    </ligand>
</feature>
<dbReference type="KEGG" id="dsh:Dshi_2612"/>
<feature type="active site" description="Proton acceptor" evidence="3 4">
    <location>
        <position position="105"/>
    </location>
</feature>
<feature type="binding site" evidence="3">
    <location>
        <position position="57"/>
    </location>
    <ligand>
        <name>substrate</name>
    </ligand>
</feature>
<evidence type="ECO:0000256" key="4">
    <source>
        <dbReference type="PROSITE-ProRule" id="PRU00236"/>
    </source>
</evidence>
<evidence type="ECO:0000256" key="1">
    <source>
        <dbReference type="ARBA" id="ARBA00022679"/>
    </source>
</evidence>
<proteinExistence type="inferred from homology"/>
<dbReference type="HOGENOM" id="CLU_023643_3_1_5"/>
<dbReference type="GO" id="GO:0036054">
    <property type="term" value="F:protein-malonyllysine demalonylase activity"/>
    <property type="evidence" value="ECO:0007669"/>
    <property type="project" value="InterPro"/>
</dbReference>
<dbReference type="eggNOG" id="COG0846">
    <property type="taxonomic scope" value="Bacteria"/>
</dbReference>
<dbReference type="PANTHER" id="PTHR11085">
    <property type="entry name" value="NAD-DEPENDENT PROTEIN DEACYLASE SIRTUIN-5, MITOCHONDRIAL-RELATED"/>
    <property type="match status" value="1"/>
</dbReference>
<dbReference type="HAMAP" id="MF_01121">
    <property type="entry name" value="Sirtuin_ClassIII"/>
    <property type="match status" value="1"/>
</dbReference>
<comment type="function">
    <text evidence="3">NAD-dependent lysine deacetylase and desuccinylase that specifically removes acetyl and succinyl groups on target proteins. Modulates the activities of several proteins which are inactive in their acylated form.</text>
</comment>
<feature type="binding site" evidence="3">
    <location>
        <begin position="87"/>
        <end position="90"/>
    </location>
    <ligand>
        <name>NAD(+)</name>
        <dbReference type="ChEBI" id="CHEBI:57540"/>
    </ligand>
</feature>
<feature type="binding site" evidence="3 4">
    <location>
        <position position="132"/>
    </location>
    <ligand>
        <name>Zn(2+)</name>
        <dbReference type="ChEBI" id="CHEBI:29105"/>
    </ligand>
</feature>
<keyword evidence="3 4" id="KW-0479">Metal-binding</keyword>
<dbReference type="Pfam" id="PF02146">
    <property type="entry name" value="SIR2"/>
    <property type="match status" value="1"/>
</dbReference>